<feature type="region of interest" description="Disordered" evidence="1">
    <location>
        <begin position="439"/>
        <end position="462"/>
    </location>
</feature>
<evidence type="ECO:0000256" key="1">
    <source>
        <dbReference type="SAM" id="MobiDB-lite"/>
    </source>
</evidence>
<dbReference type="InterPro" id="IPR044824">
    <property type="entry name" value="MAIN-like"/>
</dbReference>
<dbReference type="AlphaFoldDB" id="A0A9Q0F1Z5"/>
<name>A0A9Q0F1Z5_9ROSI</name>
<dbReference type="PANTHER" id="PTHR46033">
    <property type="entry name" value="PROTEIN MAIN-LIKE 2"/>
    <property type="match status" value="1"/>
</dbReference>
<feature type="region of interest" description="Disordered" evidence="1">
    <location>
        <begin position="386"/>
        <end position="424"/>
    </location>
</feature>
<reference evidence="3" key="2">
    <citation type="journal article" date="2023" name="Plants (Basel)">
        <title>Annotation of the Turnera subulata (Passifloraceae) Draft Genome Reveals the S-Locus Evolved after the Divergence of Turneroideae from Passifloroideae in a Stepwise Manner.</title>
        <authorList>
            <person name="Henning P.M."/>
            <person name="Roalson E.H."/>
            <person name="Mir W."/>
            <person name="McCubbin A.G."/>
            <person name="Shore J.S."/>
        </authorList>
    </citation>
    <scope>NUCLEOTIDE SEQUENCE</scope>
    <source>
        <strain evidence="3">F60SS</strain>
    </source>
</reference>
<dbReference type="OrthoDB" id="1433721at2759"/>
<gene>
    <name evidence="3" type="ORF">Tsubulata_001876</name>
</gene>
<dbReference type="Proteomes" id="UP001141552">
    <property type="component" value="Unassembled WGS sequence"/>
</dbReference>
<proteinExistence type="predicted"/>
<feature type="domain" description="Aminotransferase-like plant mobile" evidence="2">
    <location>
        <begin position="100"/>
        <end position="257"/>
    </location>
</feature>
<keyword evidence="4" id="KW-1185">Reference proteome</keyword>
<evidence type="ECO:0000259" key="2">
    <source>
        <dbReference type="Pfam" id="PF10536"/>
    </source>
</evidence>
<reference evidence="3" key="1">
    <citation type="submission" date="2022-02" db="EMBL/GenBank/DDBJ databases">
        <authorList>
            <person name="Henning P.M."/>
            <person name="McCubbin A.G."/>
            <person name="Shore J.S."/>
        </authorList>
    </citation>
    <scope>NUCLEOTIDE SEQUENCE</scope>
    <source>
        <strain evidence="3">F60SS</strain>
        <tissue evidence="3">Leaves</tissue>
    </source>
</reference>
<feature type="compositionally biased region" description="Low complexity" evidence="1">
    <location>
        <begin position="393"/>
        <end position="407"/>
    </location>
</feature>
<dbReference type="EMBL" id="JAKUCV010007516">
    <property type="protein sequence ID" value="KAJ4823122.1"/>
    <property type="molecule type" value="Genomic_DNA"/>
</dbReference>
<evidence type="ECO:0000313" key="4">
    <source>
        <dbReference type="Proteomes" id="UP001141552"/>
    </source>
</evidence>
<evidence type="ECO:0000313" key="3">
    <source>
        <dbReference type="EMBL" id="KAJ4823122.1"/>
    </source>
</evidence>
<dbReference type="InterPro" id="IPR019557">
    <property type="entry name" value="AminoTfrase-like_pln_mobile"/>
</dbReference>
<dbReference type="GO" id="GO:0010073">
    <property type="term" value="P:meristem maintenance"/>
    <property type="evidence" value="ECO:0007669"/>
    <property type="project" value="InterPro"/>
</dbReference>
<accession>A0A9Q0F1Z5</accession>
<dbReference type="Pfam" id="PF10536">
    <property type="entry name" value="PMD"/>
    <property type="match status" value="1"/>
</dbReference>
<dbReference type="PANTHER" id="PTHR46033:SF1">
    <property type="entry name" value="PROTEIN MAIN-LIKE 2"/>
    <property type="match status" value="1"/>
</dbReference>
<sequence>MAGSSPPHSFEDLPSTALEHILADASTDDVRRDSFNVVVRYFGRPETLFESWSDTSSAISPALGPEPIQDHHILERNSGDWRRWVTRLTPSCSASWRRWGIFDLVQLSMHVPKLDYPLISAAALFWNAALNLFVFPFGPLTVNLYDLSVLFGLPPHSHEFGSIDPSQSRFSDRFITSWSGQSYSAVMKHITPDPMEDHFKFLIVFFSHFLFCSRGRECTLRFVPLVRQLLETVQPVALGPLVLAAIYRGLFELTQETPGKLQRLASGPYARSFQKADSVAAWRIILVSRDLPTDISVLKDTRTTMEVYHPHFCTAATLVVFLNSGSSASGLRVLSSGGRHGHADSSFLPGDRPFLIFSCIGLLVSILLPWLSSLRLVPFNVYSAPSFSQKWKGSSPAASAPGRAGTSNVHPPASKRPRGPLLQLMGPKTTLCSPVAAGVPSQVEPSIPPSQPAVSPLSSDSSDLSLIRRRGRTQSSPAISLLPLAPGGPTVPTIVLSSRTGTFGTGETAGDEASSFPCNFVPYLASTPCADPSSSLAEDVAGCSGPIDPSVTAPSPFPDVVVIEVGTFPLTSAALDVPLAEGFVGAIHSSSVFVATTTPLLEAPADPVTAGFLGEVEATPSLSPISLNLFPSPSDHPPIAPAALSSGGPSKTSGGLILPPSSTSIGTAIPSSGPTGIITEACSSEPAISRAEDHSPMSIIHPTMVRSTWPVVSEASPSADARSLVATLPWRADDGLIDRVTRTIEKATANAPLGGPGPFPSSAYVDQLRLRQLLERESAKRSRTAKAKAAAILVLQRDYRATLARRARIESDRAFISEKISQLVAELDRLRLDSSSLDQAHQAPILKWRPKKASCEPF</sequence>
<organism evidence="3 4">
    <name type="scientific">Turnera subulata</name>
    <dbReference type="NCBI Taxonomy" id="218843"/>
    <lineage>
        <taxon>Eukaryota</taxon>
        <taxon>Viridiplantae</taxon>
        <taxon>Streptophyta</taxon>
        <taxon>Embryophyta</taxon>
        <taxon>Tracheophyta</taxon>
        <taxon>Spermatophyta</taxon>
        <taxon>Magnoliopsida</taxon>
        <taxon>eudicotyledons</taxon>
        <taxon>Gunneridae</taxon>
        <taxon>Pentapetalae</taxon>
        <taxon>rosids</taxon>
        <taxon>fabids</taxon>
        <taxon>Malpighiales</taxon>
        <taxon>Passifloraceae</taxon>
        <taxon>Turnera</taxon>
    </lineage>
</organism>
<comment type="caution">
    <text evidence="3">The sequence shown here is derived from an EMBL/GenBank/DDBJ whole genome shotgun (WGS) entry which is preliminary data.</text>
</comment>
<protein>
    <recommendedName>
        <fullName evidence="2">Aminotransferase-like plant mobile domain-containing protein</fullName>
    </recommendedName>
</protein>